<dbReference type="EMBL" id="CP045725">
    <property type="protein sequence ID" value="QGF25056.1"/>
    <property type="molecule type" value="Genomic_DNA"/>
</dbReference>
<comment type="subcellular location">
    <subcellularLocation>
        <location evidence="1">Cell envelope</location>
    </subcellularLocation>
</comment>
<organism evidence="7 8">
    <name type="scientific">Raineyella fluvialis</name>
    <dbReference type="NCBI Taxonomy" id="2662261"/>
    <lineage>
        <taxon>Bacteria</taxon>
        <taxon>Bacillati</taxon>
        <taxon>Actinomycetota</taxon>
        <taxon>Actinomycetes</taxon>
        <taxon>Propionibacteriales</taxon>
        <taxon>Propionibacteriaceae</taxon>
        <taxon>Raineyella</taxon>
    </lineage>
</organism>
<keyword evidence="3" id="KW-0812">Transmembrane</keyword>
<dbReference type="PROSITE" id="PS51352">
    <property type="entry name" value="THIOREDOXIN_2"/>
    <property type="match status" value="1"/>
</dbReference>
<proteinExistence type="predicted"/>
<evidence type="ECO:0000313" key="7">
    <source>
        <dbReference type="EMBL" id="QGF25056.1"/>
    </source>
</evidence>
<dbReference type="Gene3D" id="3.40.30.10">
    <property type="entry name" value="Glutaredoxin"/>
    <property type="match status" value="1"/>
</dbReference>
<dbReference type="Proteomes" id="UP000386847">
    <property type="component" value="Chromosome"/>
</dbReference>
<feature type="domain" description="Thioredoxin" evidence="6">
    <location>
        <begin position="63"/>
        <end position="203"/>
    </location>
</feature>
<accession>A0A5Q2FL33</accession>
<dbReference type="CDD" id="cd02966">
    <property type="entry name" value="TlpA_like_family"/>
    <property type="match status" value="1"/>
</dbReference>
<keyword evidence="3" id="KW-0735">Signal-anchor</keyword>
<name>A0A5Q2FL33_9ACTN</name>
<dbReference type="GO" id="GO:0017004">
    <property type="term" value="P:cytochrome complex assembly"/>
    <property type="evidence" value="ECO:0007669"/>
    <property type="project" value="UniProtKB-KW"/>
</dbReference>
<dbReference type="InterPro" id="IPR050553">
    <property type="entry name" value="Thioredoxin_ResA/DsbE_sf"/>
</dbReference>
<dbReference type="InterPro" id="IPR013766">
    <property type="entry name" value="Thioredoxin_domain"/>
</dbReference>
<evidence type="ECO:0000256" key="3">
    <source>
        <dbReference type="ARBA" id="ARBA00022968"/>
    </source>
</evidence>
<gene>
    <name evidence="7" type="ORF">Rai3103_03195</name>
</gene>
<dbReference type="GO" id="GO:0030313">
    <property type="term" value="C:cell envelope"/>
    <property type="evidence" value="ECO:0007669"/>
    <property type="project" value="UniProtKB-SubCell"/>
</dbReference>
<protein>
    <submittedName>
        <fullName evidence="7">Redoxin family protein</fullName>
    </submittedName>
</protein>
<evidence type="ECO:0000256" key="5">
    <source>
        <dbReference type="ARBA" id="ARBA00023284"/>
    </source>
</evidence>
<dbReference type="SUPFAM" id="SSF52833">
    <property type="entry name" value="Thioredoxin-like"/>
    <property type="match status" value="1"/>
</dbReference>
<dbReference type="InterPro" id="IPR013740">
    <property type="entry name" value="Redoxin"/>
</dbReference>
<dbReference type="InterPro" id="IPR036249">
    <property type="entry name" value="Thioredoxin-like_sf"/>
</dbReference>
<dbReference type="InterPro" id="IPR017937">
    <property type="entry name" value="Thioredoxin_CS"/>
</dbReference>
<dbReference type="PANTHER" id="PTHR42852">
    <property type="entry name" value="THIOL:DISULFIDE INTERCHANGE PROTEIN DSBE"/>
    <property type="match status" value="1"/>
</dbReference>
<evidence type="ECO:0000256" key="4">
    <source>
        <dbReference type="ARBA" id="ARBA00023157"/>
    </source>
</evidence>
<keyword evidence="4" id="KW-1015">Disulfide bond</keyword>
<dbReference type="GO" id="GO:0016491">
    <property type="term" value="F:oxidoreductase activity"/>
    <property type="evidence" value="ECO:0007669"/>
    <property type="project" value="InterPro"/>
</dbReference>
<keyword evidence="2" id="KW-0201">Cytochrome c-type biogenesis</keyword>
<sequence length="205" mass="20344">MVLAAGCATTQPVQPLGSAPATAAPATAVSTSGAASPDPALVAKRAALGIAPCPASGAAGGSGAAADGLPAVTTACLDGSGPVDLAALRGTPMVVNLWATWCGPCRTEAPFLAEVSKESATTVRFIGVDVADPDPAAALDFAGAQRWSYAQVADPDRRFSSQLGVVGIPQTVLVDASGRIVYRHAGALTSADQLRGLLRDHLGTS</sequence>
<evidence type="ECO:0000256" key="2">
    <source>
        <dbReference type="ARBA" id="ARBA00022748"/>
    </source>
</evidence>
<evidence type="ECO:0000256" key="1">
    <source>
        <dbReference type="ARBA" id="ARBA00004196"/>
    </source>
</evidence>
<keyword evidence="5" id="KW-0676">Redox-active center</keyword>
<reference evidence="7 8" key="1">
    <citation type="submission" date="2019-10" db="EMBL/GenBank/DDBJ databases">
        <title>Genomic analysis of Raineyella sp. CBA3103.</title>
        <authorList>
            <person name="Roh S.W."/>
        </authorList>
    </citation>
    <scope>NUCLEOTIDE SEQUENCE [LARGE SCALE GENOMIC DNA]</scope>
    <source>
        <strain evidence="7 8">CBA3103</strain>
    </source>
</reference>
<dbReference type="AlphaFoldDB" id="A0A5Q2FL33"/>
<dbReference type="PANTHER" id="PTHR42852:SF6">
    <property type="entry name" value="THIOL:DISULFIDE INTERCHANGE PROTEIN DSBE"/>
    <property type="match status" value="1"/>
</dbReference>
<dbReference type="Pfam" id="PF08534">
    <property type="entry name" value="Redoxin"/>
    <property type="match status" value="1"/>
</dbReference>
<evidence type="ECO:0000313" key="8">
    <source>
        <dbReference type="Proteomes" id="UP000386847"/>
    </source>
</evidence>
<dbReference type="PROSITE" id="PS00194">
    <property type="entry name" value="THIOREDOXIN_1"/>
    <property type="match status" value="1"/>
</dbReference>
<dbReference type="KEGG" id="rain:Rai3103_03195"/>
<keyword evidence="8" id="KW-1185">Reference proteome</keyword>
<evidence type="ECO:0000259" key="6">
    <source>
        <dbReference type="PROSITE" id="PS51352"/>
    </source>
</evidence>